<evidence type="ECO:0000313" key="1">
    <source>
        <dbReference type="EMBL" id="AKH41194.1"/>
    </source>
</evidence>
<dbReference type="Pfam" id="PF07452">
    <property type="entry name" value="CHRD"/>
    <property type="match status" value="1"/>
</dbReference>
<dbReference type="AlphaFoldDB" id="A0A0F7KNQ3"/>
<dbReference type="InterPro" id="IPR010895">
    <property type="entry name" value="CHRD"/>
</dbReference>
<accession>A0A0F7KNQ3</accession>
<dbReference type="RefSeq" id="WP_046902288.1">
    <property type="nucleotide sequence ID" value="NZ_CP011452.2"/>
</dbReference>
<dbReference type="STRING" id="1267766.WYH_00128"/>
<gene>
    <name evidence="1" type="ORF">WYH_00128</name>
</gene>
<proteinExistence type="predicted"/>
<evidence type="ECO:0000313" key="2">
    <source>
        <dbReference type="Proteomes" id="UP000034392"/>
    </source>
</evidence>
<organism evidence="1 2">
    <name type="scientific">Croceibacterium atlanticum</name>
    <dbReference type="NCBI Taxonomy" id="1267766"/>
    <lineage>
        <taxon>Bacteria</taxon>
        <taxon>Pseudomonadati</taxon>
        <taxon>Pseudomonadota</taxon>
        <taxon>Alphaproteobacteria</taxon>
        <taxon>Sphingomonadales</taxon>
        <taxon>Erythrobacteraceae</taxon>
        <taxon>Croceibacterium</taxon>
    </lineage>
</organism>
<dbReference type="Proteomes" id="UP000034392">
    <property type="component" value="Chromosome"/>
</dbReference>
<protein>
    <submittedName>
        <fullName evidence="1">CHRD domain protein</fullName>
    </submittedName>
</protein>
<dbReference type="OrthoDB" id="571052at2"/>
<dbReference type="PATRIC" id="fig|1267766.3.peg.130"/>
<dbReference type="EMBL" id="CP011452">
    <property type="protein sequence ID" value="AKH41194.1"/>
    <property type="molecule type" value="Genomic_DNA"/>
</dbReference>
<sequence>MGFTRNAGLCALSAALLAGPAGAQDYVGISANLFGTSIPGGGAGGDASADFNGEIDFTQDRLCYYFEGTGLADAQSAHIHEAAEGKAGPEVATLELPAEDADEVCMTLERTLLEWMARDPGSYYVDVHTQAHPGGAVRGQMG</sequence>
<keyword evidence="2" id="KW-1185">Reference proteome</keyword>
<dbReference type="SMART" id="SM00754">
    <property type="entry name" value="CHRD"/>
    <property type="match status" value="1"/>
</dbReference>
<dbReference type="KEGG" id="aay:WYH_00128"/>
<reference evidence="1" key="1">
    <citation type="submission" date="2015-05" db="EMBL/GenBank/DDBJ databases">
        <title>The complete genome of Altererythrobacter atlanticus strain 26DY36.</title>
        <authorList>
            <person name="Wu Y.-H."/>
            <person name="Cheng H."/>
            <person name="Wu X.-W."/>
        </authorList>
    </citation>
    <scope>NUCLEOTIDE SEQUENCE [LARGE SCALE GENOMIC DNA]</scope>
    <source>
        <strain evidence="1">26DY36</strain>
    </source>
</reference>
<name>A0A0F7KNQ3_9SPHN</name>